<comment type="cofactor">
    <cofactor evidence="10">
        <name>Mn(2+)</name>
        <dbReference type="ChEBI" id="CHEBI:29035"/>
    </cofactor>
    <text evidence="10">Binds 2 Mn(2+) ions per subunit in a binuclear metal center.</text>
</comment>
<feature type="binding site" evidence="10">
    <location>
        <position position="129"/>
    </location>
    <ligand>
        <name>substrate</name>
    </ligand>
</feature>
<evidence type="ECO:0000256" key="6">
    <source>
        <dbReference type="ARBA" id="ARBA00022801"/>
    </source>
</evidence>
<dbReference type="InterPro" id="IPR004843">
    <property type="entry name" value="Calcineurin-like_PHP"/>
</dbReference>
<keyword evidence="6 10" id="KW-0378">Hydrolase</keyword>
<organism evidence="12 13">
    <name type="scientific">Vreelandella zhuhanensis</name>
    <dbReference type="NCBI Taxonomy" id="2684210"/>
    <lineage>
        <taxon>Bacteria</taxon>
        <taxon>Pseudomonadati</taxon>
        <taxon>Pseudomonadota</taxon>
        <taxon>Gammaproteobacteria</taxon>
        <taxon>Oceanospirillales</taxon>
        <taxon>Halomonadaceae</taxon>
        <taxon>Vreelandella</taxon>
    </lineage>
</organism>
<evidence type="ECO:0000256" key="9">
    <source>
        <dbReference type="ARBA" id="ARBA00023211"/>
    </source>
</evidence>
<dbReference type="RefSeq" id="WP_160418814.1">
    <property type="nucleotide sequence ID" value="NZ_WTKP01000006.1"/>
</dbReference>
<feature type="binding site" evidence="10">
    <location>
        <position position="86"/>
    </location>
    <ligand>
        <name>Mn(2+)</name>
        <dbReference type="ChEBI" id="CHEBI:29035"/>
        <label>2</label>
    </ligand>
</feature>
<feature type="binding site" evidence="10">
    <location>
        <position position="202"/>
    </location>
    <ligand>
        <name>substrate</name>
    </ligand>
</feature>
<dbReference type="InterPro" id="IPR043461">
    <property type="entry name" value="LpxH-like"/>
</dbReference>
<dbReference type="Proteomes" id="UP000437638">
    <property type="component" value="Unassembled WGS sequence"/>
</dbReference>
<comment type="function">
    <text evidence="10">Hydrolyzes the pyrophosphate bond of UDP-2,3-diacylglucosamine to yield 2,3-diacylglucosamine 1-phosphate (lipid X) and UMP by catalyzing the attack of water at the alpha-P atom. Involved in the biosynthesis of lipid A, a phosphorylated glycolipid that anchors the lipopolysaccharide to the outer membrane of the cell.</text>
</comment>
<feature type="binding site" evidence="10">
    <location>
        <position position="41"/>
    </location>
    <ligand>
        <name>Mn(2+)</name>
        <dbReference type="ChEBI" id="CHEBI:29035"/>
        <label>1</label>
    </ligand>
</feature>
<comment type="pathway">
    <text evidence="10">Glycolipid biosynthesis; lipid IV(A) biosynthesis; lipid IV(A) from (3R)-3-hydroxytetradecanoyl-[acyl-carrier-protein] and UDP-N-acetyl-alpha-D-glucosamine: step 4/6.</text>
</comment>
<feature type="binding site" evidence="10">
    <location>
        <position position="171"/>
    </location>
    <ligand>
        <name>substrate</name>
    </ligand>
</feature>
<feature type="binding site" evidence="10">
    <location>
        <position position="204"/>
    </location>
    <ligand>
        <name>Mn(2+)</name>
        <dbReference type="ChEBI" id="CHEBI:29035"/>
        <label>1</label>
    </ligand>
</feature>
<evidence type="ECO:0000256" key="1">
    <source>
        <dbReference type="ARBA" id="ARBA00022475"/>
    </source>
</evidence>
<dbReference type="UniPathway" id="UPA00359">
    <property type="reaction ID" value="UER00480"/>
</dbReference>
<dbReference type="GO" id="GO:0008758">
    <property type="term" value="F:UDP-2,3-diacylglucosamine hydrolase activity"/>
    <property type="evidence" value="ECO:0007669"/>
    <property type="project" value="UniProtKB-UniRule"/>
</dbReference>
<gene>
    <name evidence="10" type="primary">lpxH</name>
    <name evidence="12" type="ORF">GPM19_09540</name>
</gene>
<evidence type="ECO:0000256" key="4">
    <source>
        <dbReference type="ARBA" id="ARBA00022556"/>
    </source>
</evidence>
<dbReference type="Pfam" id="PF00149">
    <property type="entry name" value="Metallophos"/>
    <property type="match status" value="1"/>
</dbReference>
<dbReference type="NCBIfam" id="TIGR01854">
    <property type="entry name" value="lipid_A_lpxH"/>
    <property type="match status" value="1"/>
</dbReference>
<keyword evidence="2 10" id="KW-0444">Lipid biosynthesis</keyword>
<dbReference type="SUPFAM" id="SSF56300">
    <property type="entry name" value="Metallo-dependent phosphatases"/>
    <property type="match status" value="1"/>
</dbReference>
<feature type="binding site" evidence="10">
    <location>
        <position position="202"/>
    </location>
    <ligand>
        <name>Mn(2+)</name>
        <dbReference type="ChEBI" id="CHEBI:29035"/>
        <label>2</label>
    </ligand>
</feature>
<comment type="similarity">
    <text evidence="10">Belongs to the LpxH family.</text>
</comment>
<dbReference type="GO" id="GO:0005737">
    <property type="term" value="C:cytoplasm"/>
    <property type="evidence" value="ECO:0007669"/>
    <property type="project" value="InterPro"/>
</dbReference>
<feature type="binding site" evidence="10">
    <location>
        <position position="121"/>
    </location>
    <ligand>
        <name>Mn(2+)</name>
        <dbReference type="ChEBI" id="CHEBI:29035"/>
        <label>2</label>
    </ligand>
</feature>
<keyword evidence="4 10" id="KW-0441">Lipid A biosynthesis</keyword>
<dbReference type="AlphaFoldDB" id="A0A7X3H136"/>
<dbReference type="GO" id="GO:0009245">
    <property type="term" value="P:lipid A biosynthetic process"/>
    <property type="evidence" value="ECO:0007669"/>
    <property type="project" value="UniProtKB-UniRule"/>
</dbReference>
<evidence type="ECO:0000259" key="11">
    <source>
        <dbReference type="Pfam" id="PF00149"/>
    </source>
</evidence>
<dbReference type="NCBIfam" id="NF003743">
    <property type="entry name" value="PRK05340.1"/>
    <property type="match status" value="1"/>
</dbReference>
<keyword evidence="8 10" id="KW-0472">Membrane</keyword>
<evidence type="ECO:0000256" key="3">
    <source>
        <dbReference type="ARBA" id="ARBA00022519"/>
    </source>
</evidence>
<evidence type="ECO:0000256" key="10">
    <source>
        <dbReference type="HAMAP-Rule" id="MF_00575"/>
    </source>
</evidence>
<feature type="binding site" evidence="10">
    <location>
        <begin position="86"/>
        <end position="87"/>
    </location>
    <ligand>
        <name>substrate</name>
    </ligand>
</feature>
<evidence type="ECO:0000313" key="13">
    <source>
        <dbReference type="Proteomes" id="UP000437638"/>
    </source>
</evidence>
<accession>A0A7X3H136</accession>
<dbReference type="GO" id="GO:0030145">
    <property type="term" value="F:manganese ion binding"/>
    <property type="evidence" value="ECO:0007669"/>
    <property type="project" value="UniProtKB-UniRule"/>
</dbReference>
<comment type="caution">
    <text evidence="12">The sequence shown here is derived from an EMBL/GenBank/DDBJ whole genome shotgun (WGS) entry which is preliminary data.</text>
</comment>
<dbReference type="GO" id="GO:0019897">
    <property type="term" value="C:extrinsic component of plasma membrane"/>
    <property type="evidence" value="ECO:0007669"/>
    <property type="project" value="UniProtKB-UniRule"/>
</dbReference>
<feature type="domain" description="Calcineurin-like phosphoesterase" evidence="11">
    <location>
        <begin position="1"/>
        <end position="206"/>
    </location>
</feature>
<keyword evidence="9 10" id="KW-0464">Manganese</keyword>
<reference evidence="12 13" key="1">
    <citation type="submission" date="2019-12" db="EMBL/GenBank/DDBJ databases">
        <title>Halomonas rutogse sp. nov. isolated from two lakes on Tibetan Plateau.</title>
        <authorList>
            <person name="Gao P."/>
        </authorList>
    </citation>
    <scope>NUCLEOTIDE SEQUENCE [LARGE SCALE GENOMIC DNA]</scope>
    <source>
        <strain evidence="12 13">ZH2S</strain>
    </source>
</reference>
<protein>
    <recommendedName>
        <fullName evidence="10">UDP-2,3-diacylglucosamine hydrolase</fullName>
        <ecNumber evidence="10">3.6.1.54</ecNumber>
    </recommendedName>
    <alternativeName>
        <fullName evidence="10">UDP-2,3-diacylglucosamine diphosphatase</fullName>
    </alternativeName>
</protein>
<dbReference type="CDD" id="cd07398">
    <property type="entry name" value="MPP_YbbF-LpxH"/>
    <property type="match status" value="1"/>
</dbReference>
<dbReference type="EC" id="3.6.1.54" evidence="10"/>
<keyword evidence="1 10" id="KW-1003">Cell membrane</keyword>
<dbReference type="Gene3D" id="3.60.21.10">
    <property type="match status" value="1"/>
</dbReference>
<proteinExistence type="inferred from homology"/>
<dbReference type="InterPro" id="IPR029052">
    <property type="entry name" value="Metallo-depent_PP-like"/>
</dbReference>
<evidence type="ECO:0000256" key="7">
    <source>
        <dbReference type="ARBA" id="ARBA00023098"/>
    </source>
</evidence>
<evidence type="ECO:0000256" key="2">
    <source>
        <dbReference type="ARBA" id="ARBA00022516"/>
    </source>
</evidence>
<dbReference type="EMBL" id="WTKP01000006">
    <property type="protein sequence ID" value="MWJ28444.1"/>
    <property type="molecule type" value="Genomic_DNA"/>
</dbReference>
<comment type="catalytic activity">
    <reaction evidence="10">
        <text>UDP-2-N,3-O-bis[(3R)-3-hydroxytetradecanoyl]-alpha-D-glucosamine + H2O = 2-N,3-O-bis[(3R)-3-hydroxytetradecanoyl]-alpha-D-glucosaminyl 1-phosphate + UMP + 2 H(+)</text>
        <dbReference type="Rhea" id="RHEA:25213"/>
        <dbReference type="ChEBI" id="CHEBI:15377"/>
        <dbReference type="ChEBI" id="CHEBI:15378"/>
        <dbReference type="ChEBI" id="CHEBI:57865"/>
        <dbReference type="ChEBI" id="CHEBI:57957"/>
        <dbReference type="ChEBI" id="CHEBI:78847"/>
        <dbReference type="EC" id="3.6.1.54"/>
    </reaction>
</comment>
<feature type="binding site" evidence="10">
    <location>
        <position position="41"/>
    </location>
    <ligand>
        <name>Mn(2+)</name>
        <dbReference type="ChEBI" id="CHEBI:29035"/>
        <label>2</label>
    </ligand>
</feature>
<evidence type="ECO:0000313" key="12">
    <source>
        <dbReference type="EMBL" id="MWJ28444.1"/>
    </source>
</evidence>
<keyword evidence="7 10" id="KW-0443">Lipid metabolism</keyword>
<dbReference type="HAMAP" id="MF_00575">
    <property type="entry name" value="LpxH"/>
    <property type="match status" value="1"/>
</dbReference>
<keyword evidence="5 10" id="KW-0479">Metal-binding</keyword>
<keyword evidence="3 10" id="KW-0997">Cell inner membrane</keyword>
<comment type="subcellular location">
    <subcellularLocation>
        <location evidence="10">Cell inner membrane</location>
        <topology evidence="10">Peripheral membrane protein</topology>
        <orientation evidence="10">Cytoplasmic side</orientation>
    </subcellularLocation>
</comment>
<dbReference type="PANTHER" id="PTHR34990">
    <property type="entry name" value="UDP-2,3-DIACYLGLUCOSAMINE HYDROLASE-RELATED"/>
    <property type="match status" value="1"/>
</dbReference>
<dbReference type="InterPro" id="IPR010138">
    <property type="entry name" value="UDP-diacylglucosamine_Hdrlase"/>
</dbReference>
<name>A0A7X3H136_9GAMM</name>
<feature type="binding site" evidence="10">
    <location>
        <position position="174"/>
    </location>
    <ligand>
        <name>substrate</name>
    </ligand>
</feature>
<feature type="binding site" evidence="10">
    <location>
        <position position="8"/>
    </location>
    <ligand>
        <name>Mn(2+)</name>
        <dbReference type="ChEBI" id="CHEBI:29035"/>
        <label>1</label>
    </ligand>
</feature>
<sequence>MRTLFISDLHLNTDAPEVTRGLLRYLQQTACGAKSLFILGDLFDAWIGDDLLDQAGMPLADIAHEVIQGLRELTDNGTRVFLMHGNRDFLLGDRFIQACGATLLQDPAYMELQGTPLLLRHGDSLCTRDEAYMAFREQARNPAWQAQILALPLDQRLALAKSLRLQSGEANADKSEAIMDVTHQEVVDSMAHYGVACMIHGHTHRPQVHALHVEGMPAKRYVLGDWSREYGWDIVIDDSEDTHPEPQLRQFPLQEPP</sequence>
<feature type="binding site" evidence="10">
    <location>
        <position position="167"/>
    </location>
    <ligand>
        <name>substrate</name>
    </ligand>
</feature>
<evidence type="ECO:0000256" key="5">
    <source>
        <dbReference type="ARBA" id="ARBA00022723"/>
    </source>
</evidence>
<evidence type="ECO:0000256" key="8">
    <source>
        <dbReference type="ARBA" id="ARBA00023136"/>
    </source>
</evidence>
<dbReference type="PANTHER" id="PTHR34990:SF1">
    <property type="entry name" value="UDP-2,3-DIACYLGLUCOSAMINE HYDROLASE"/>
    <property type="match status" value="1"/>
</dbReference>
<feature type="binding site" evidence="10">
    <location>
        <position position="10"/>
    </location>
    <ligand>
        <name>Mn(2+)</name>
        <dbReference type="ChEBI" id="CHEBI:29035"/>
        <label>1</label>
    </ligand>
</feature>
<keyword evidence="13" id="KW-1185">Reference proteome</keyword>